<dbReference type="AlphaFoldDB" id="A0A3E3DXZ1"/>
<gene>
    <name evidence="3" type="ORF">DW687_05020</name>
</gene>
<dbReference type="InterPro" id="IPR006037">
    <property type="entry name" value="RCK_C"/>
</dbReference>
<dbReference type="GO" id="GO:0006813">
    <property type="term" value="P:potassium ion transport"/>
    <property type="evidence" value="ECO:0007669"/>
    <property type="project" value="InterPro"/>
</dbReference>
<name>A0A3E3DXZ1_9FIRM</name>
<feature type="domain" description="RCK N-terminal" evidence="1">
    <location>
        <begin position="1"/>
        <end position="118"/>
    </location>
</feature>
<dbReference type="SUPFAM" id="SSF116726">
    <property type="entry name" value="TrkA C-terminal domain-like"/>
    <property type="match status" value="1"/>
</dbReference>
<dbReference type="SUPFAM" id="SSF51735">
    <property type="entry name" value="NAD(P)-binding Rossmann-fold domains"/>
    <property type="match status" value="1"/>
</dbReference>
<dbReference type="GeneID" id="97999844"/>
<evidence type="ECO:0000313" key="3">
    <source>
        <dbReference type="EMBL" id="RGD74132.1"/>
    </source>
</evidence>
<dbReference type="Gene3D" id="3.30.70.1450">
    <property type="entry name" value="Regulator of K+ conductance, C-terminal domain"/>
    <property type="match status" value="1"/>
</dbReference>
<dbReference type="GO" id="GO:0008324">
    <property type="term" value="F:monoatomic cation transmembrane transporter activity"/>
    <property type="evidence" value="ECO:0007669"/>
    <property type="project" value="InterPro"/>
</dbReference>
<comment type="caution">
    <text evidence="3">The sequence shown here is derived from an EMBL/GenBank/DDBJ whole genome shotgun (WGS) entry which is preliminary data.</text>
</comment>
<dbReference type="Pfam" id="PF02254">
    <property type="entry name" value="TrkA_N"/>
    <property type="match status" value="1"/>
</dbReference>
<proteinExistence type="predicted"/>
<organism evidence="3 4">
    <name type="scientific">Anaerofustis stercorihominis</name>
    <dbReference type="NCBI Taxonomy" id="214853"/>
    <lineage>
        <taxon>Bacteria</taxon>
        <taxon>Bacillati</taxon>
        <taxon>Bacillota</taxon>
        <taxon>Clostridia</taxon>
        <taxon>Eubacteriales</taxon>
        <taxon>Eubacteriaceae</taxon>
        <taxon>Anaerofustis</taxon>
    </lineage>
</organism>
<dbReference type="PANTHER" id="PTHR43833">
    <property type="entry name" value="POTASSIUM CHANNEL PROTEIN 2-RELATED-RELATED"/>
    <property type="match status" value="1"/>
</dbReference>
<dbReference type="InterPro" id="IPR036291">
    <property type="entry name" value="NAD(P)-bd_dom_sf"/>
</dbReference>
<dbReference type="EMBL" id="QUSM01000003">
    <property type="protein sequence ID" value="RGD74132.1"/>
    <property type="molecule type" value="Genomic_DNA"/>
</dbReference>
<evidence type="ECO:0000313" key="4">
    <source>
        <dbReference type="Proteomes" id="UP000261212"/>
    </source>
</evidence>
<accession>A0A3E3DXZ1</accession>
<dbReference type="Gene3D" id="3.40.50.720">
    <property type="entry name" value="NAD(P)-binding Rossmann-like Domain"/>
    <property type="match status" value="1"/>
</dbReference>
<sequence>MKSVLVIGMGRFGKHLSKKMQELGNDVMIIDKDEELISEFASDFTDSQIGDCRVEGVLQSLGINNFDICFVAIGEDFQASLEITALLKDLNAKWVVTKARSDIQKKLLKRIGADEVVYPERDTAEKLAIRYNAKNIFDYIQLTPEYSIYEIPIMDLWVGKNMSDLGIRKKYKVNIIAIKNENILDPMPSPNYVFRENDHIIVIGKSSDVFKLTSLT</sequence>
<protein>
    <submittedName>
        <fullName evidence="3">TrkA family potassium uptake protein</fullName>
    </submittedName>
</protein>
<dbReference type="InterPro" id="IPR050721">
    <property type="entry name" value="Trk_Ktr_HKT_K-transport"/>
</dbReference>
<dbReference type="RefSeq" id="WP_007049427.1">
    <property type="nucleotide sequence ID" value="NZ_CABKNJ010000005.1"/>
</dbReference>
<dbReference type="Pfam" id="PF02080">
    <property type="entry name" value="TrkA_C"/>
    <property type="match status" value="1"/>
</dbReference>
<dbReference type="PANTHER" id="PTHR43833:SF7">
    <property type="entry name" value="KTR SYSTEM POTASSIUM UPTAKE PROTEIN C"/>
    <property type="match status" value="1"/>
</dbReference>
<evidence type="ECO:0000259" key="1">
    <source>
        <dbReference type="PROSITE" id="PS51201"/>
    </source>
</evidence>
<dbReference type="InterPro" id="IPR036721">
    <property type="entry name" value="RCK_C_sf"/>
</dbReference>
<dbReference type="PROSITE" id="PS51202">
    <property type="entry name" value="RCK_C"/>
    <property type="match status" value="1"/>
</dbReference>
<reference evidence="3 4" key="1">
    <citation type="submission" date="2018-08" db="EMBL/GenBank/DDBJ databases">
        <title>A genome reference for cultivated species of the human gut microbiota.</title>
        <authorList>
            <person name="Zou Y."/>
            <person name="Xue W."/>
            <person name="Luo G."/>
        </authorList>
    </citation>
    <scope>NUCLEOTIDE SEQUENCE [LARGE SCALE GENOMIC DNA]</scope>
    <source>
        <strain evidence="3 4">AM25-6</strain>
    </source>
</reference>
<evidence type="ECO:0000259" key="2">
    <source>
        <dbReference type="PROSITE" id="PS51202"/>
    </source>
</evidence>
<dbReference type="Proteomes" id="UP000261212">
    <property type="component" value="Unassembled WGS sequence"/>
</dbReference>
<dbReference type="InterPro" id="IPR003148">
    <property type="entry name" value="RCK_N"/>
</dbReference>
<feature type="domain" description="RCK C-terminal" evidence="2">
    <location>
        <begin position="134"/>
        <end position="216"/>
    </location>
</feature>
<dbReference type="PROSITE" id="PS51201">
    <property type="entry name" value="RCK_N"/>
    <property type="match status" value="1"/>
</dbReference>